<proteinExistence type="predicted"/>
<evidence type="ECO:0000313" key="2">
    <source>
        <dbReference type="WBParaSite" id="MhA1_Contig765.frz3.fgene3"/>
    </source>
</evidence>
<dbReference type="WBParaSite" id="MhA1_Contig765.frz3.fgene3">
    <property type="protein sequence ID" value="MhA1_Contig765.frz3.fgene3"/>
    <property type="gene ID" value="MhA1_Contig765.frz3.fgene3"/>
</dbReference>
<sequence length="180" mass="21698">MKARNKLKLPNELFSDLIQFIPFNLKWIKIRTSKLFDLLLIKFQQKYLIYLIKLRNELIKIFEGIVKNLEEIENVEPTFQNIVMFGLNVQLDILYEIFNVVSECLVSKANEIINKQKEYLWPQEIHFEDEELFENASLIYKECYVKKRQIVFELYSFCLQKIKEVDQPYEFYGLKGLSYS</sequence>
<dbReference type="AlphaFoldDB" id="A0A1I8BXR8"/>
<organism evidence="1 2">
    <name type="scientific">Meloidogyne hapla</name>
    <name type="common">Root-knot nematode worm</name>
    <dbReference type="NCBI Taxonomy" id="6305"/>
    <lineage>
        <taxon>Eukaryota</taxon>
        <taxon>Metazoa</taxon>
        <taxon>Ecdysozoa</taxon>
        <taxon>Nematoda</taxon>
        <taxon>Chromadorea</taxon>
        <taxon>Rhabditida</taxon>
        <taxon>Tylenchina</taxon>
        <taxon>Tylenchomorpha</taxon>
        <taxon>Tylenchoidea</taxon>
        <taxon>Meloidogynidae</taxon>
        <taxon>Meloidogyninae</taxon>
        <taxon>Meloidogyne</taxon>
    </lineage>
</organism>
<keyword evidence="1" id="KW-1185">Reference proteome</keyword>
<dbReference type="Proteomes" id="UP000095281">
    <property type="component" value="Unplaced"/>
</dbReference>
<reference evidence="2" key="1">
    <citation type="submission" date="2016-11" db="UniProtKB">
        <authorList>
            <consortium name="WormBaseParasite"/>
        </authorList>
    </citation>
    <scope>IDENTIFICATION</scope>
</reference>
<evidence type="ECO:0000313" key="1">
    <source>
        <dbReference type="Proteomes" id="UP000095281"/>
    </source>
</evidence>
<accession>A0A1I8BXR8</accession>
<protein>
    <submittedName>
        <fullName evidence="2">F-box domain-containing protein</fullName>
    </submittedName>
</protein>
<name>A0A1I8BXR8_MELHA</name>